<comment type="caution">
    <text evidence="4">The sequence shown here is derived from an EMBL/GenBank/DDBJ whole genome shotgun (WGS) entry which is preliminary data.</text>
</comment>
<feature type="region of interest" description="Disordered" evidence="2">
    <location>
        <begin position="301"/>
        <end position="325"/>
    </location>
</feature>
<keyword evidence="3" id="KW-0812">Transmembrane</keyword>
<sequence length="344" mass="40361">MYPTPISTTTPFLAILVLVLILLICILFLRHQHLIQTQTLTQRLRQEKAALEDKLTTTQRQYTSLQTIAAASHAKYIQLERHFLAKEDSYERKCRELEDALALAHNKKHSHHHDLRPFMLFAERLLTMNRVWQQAKSLDTLRTSLSERKKAIHANAFEGFRDRLILSNMVWRQQAQLSHLSQLEAANTQLGAENTRLRQNLVRGITKAAKQMVLDTRREGLIEEFVVGLLGDLDSARREMKEVKERYEEEIVQVNGDWWRDYRRLMRQVEEMKLAIRARDVEREIGDELEERLVRRVRTLEEQETQKASETGTSKALVPRTRTVSQTKRVQIQGTRPVLPPWRF</sequence>
<dbReference type="EMBL" id="JAYKXP010000018">
    <property type="protein sequence ID" value="KAK7047755.1"/>
    <property type="molecule type" value="Genomic_DNA"/>
</dbReference>
<dbReference type="AlphaFoldDB" id="A0AAW0D902"/>
<keyword evidence="3" id="KW-0472">Membrane</keyword>
<feature type="coiled-coil region" evidence="1">
    <location>
        <begin position="226"/>
        <end position="257"/>
    </location>
</feature>
<protein>
    <submittedName>
        <fullName evidence="4">Uncharacterized protein</fullName>
    </submittedName>
</protein>
<organism evidence="4 5">
    <name type="scientific">Paramarasmius palmivorus</name>
    <dbReference type="NCBI Taxonomy" id="297713"/>
    <lineage>
        <taxon>Eukaryota</taxon>
        <taxon>Fungi</taxon>
        <taxon>Dikarya</taxon>
        <taxon>Basidiomycota</taxon>
        <taxon>Agaricomycotina</taxon>
        <taxon>Agaricomycetes</taxon>
        <taxon>Agaricomycetidae</taxon>
        <taxon>Agaricales</taxon>
        <taxon>Marasmiineae</taxon>
        <taxon>Marasmiaceae</taxon>
        <taxon>Paramarasmius</taxon>
    </lineage>
</organism>
<evidence type="ECO:0000313" key="5">
    <source>
        <dbReference type="Proteomes" id="UP001383192"/>
    </source>
</evidence>
<feature type="coiled-coil region" evidence="1">
    <location>
        <begin position="34"/>
        <end position="61"/>
    </location>
</feature>
<keyword evidence="5" id="KW-1185">Reference proteome</keyword>
<dbReference type="Proteomes" id="UP001383192">
    <property type="component" value="Unassembled WGS sequence"/>
</dbReference>
<reference evidence="4 5" key="1">
    <citation type="submission" date="2024-01" db="EMBL/GenBank/DDBJ databases">
        <title>A draft genome for a cacao thread blight-causing isolate of Paramarasmius palmivorus.</title>
        <authorList>
            <person name="Baruah I.K."/>
            <person name="Bukari Y."/>
            <person name="Amoako-Attah I."/>
            <person name="Meinhardt L.W."/>
            <person name="Bailey B.A."/>
            <person name="Cohen S.P."/>
        </authorList>
    </citation>
    <scope>NUCLEOTIDE SEQUENCE [LARGE SCALE GENOMIC DNA]</scope>
    <source>
        <strain evidence="4 5">GH-12</strain>
    </source>
</reference>
<gene>
    <name evidence="4" type="ORF">VNI00_006083</name>
</gene>
<evidence type="ECO:0000256" key="1">
    <source>
        <dbReference type="SAM" id="Coils"/>
    </source>
</evidence>
<keyword evidence="1" id="KW-0175">Coiled coil</keyword>
<proteinExistence type="predicted"/>
<evidence type="ECO:0000313" key="4">
    <source>
        <dbReference type="EMBL" id="KAK7047755.1"/>
    </source>
</evidence>
<keyword evidence="3" id="KW-1133">Transmembrane helix</keyword>
<name>A0AAW0D902_9AGAR</name>
<accession>A0AAW0D902</accession>
<evidence type="ECO:0000256" key="2">
    <source>
        <dbReference type="SAM" id="MobiDB-lite"/>
    </source>
</evidence>
<evidence type="ECO:0000256" key="3">
    <source>
        <dbReference type="SAM" id="Phobius"/>
    </source>
</evidence>
<feature type="transmembrane region" description="Helical" evidence="3">
    <location>
        <begin position="12"/>
        <end position="29"/>
    </location>
</feature>